<dbReference type="PANTHER" id="PTHR43105:SF14">
    <property type="entry name" value="FORMATE DEHYDROGENASE H"/>
    <property type="match status" value="1"/>
</dbReference>
<evidence type="ECO:0000256" key="3">
    <source>
        <dbReference type="ARBA" id="ARBA00010312"/>
    </source>
</evidence>
<evidence type="ECO:0000256" key="11">
    <source>
        <dbReference type="ARBA" id="ARBA00049724"/>
    </source>
</evidence>
<dbReference type="InterPro" id="IPR041925">
    <property type="entry name" value="CT_Formate-Dh_H"/>
</dbReference>
<evidence type="ECO:0000256" key="9">
    <source>
        <dbReference type="ARBA" id="ARBA00023014"/>
    </source>
</evidence>
<evidence type="ECO:0000256" key="5">
    <source>
        <dbReference type="ARBA" id="ARBA00022505"/>
    </source>
</evidence>
<dbReference type="Gene3D" id="2.40.40.20">
    <property type="match status" value="1"/>
</dbReference>
<dbReference type="Gene3D" id="3.40.228.10">
    <property type="entry name" value="Dimethylsulfoxide Reductase, domain 2"/>
    <property type="match status" value="1"/>
</dbReference>
<dbReference type="EC" id="1.17.98.3" evidence="11"/>
<dbReference type="InterPro" id="IPR009010">
    <property type="entry name" value="Asp_de-COase-like_dom_sf"/>
</dbReference>
<dbReference type="FunFam" id="2.40.40.20:FF:000005">
    <property type="entry name" value="Periplasmic nitrate reductase"/>
    <property type="match status" value="1"/>
</dbReference>
<comment type="similarity">
    <text evidence="3">Belongs to the prokaryotic molybdopterin-containing oxidoreductase family.</text>
</comment>
<dbReference type="InterPro" id="IPR006657">
    <property type="entry name" value="MoPterin_dinucl-bd_dom"/>
</dbReference>
<comment type="catalytic activity">
    <reaction evidence="10">
        <text>oxidized coenzyme F420-(gamma-L-Glu)(n) + formate + 2 H(+) = reduced coenzyme F420-(gamma-L-Glu)(n) + CO2</text>
        <dbReference type="Rhea" id="RHEA:42764"/>
        <dbReference type="Rhea" id="RHEA-COMP:12939"/>
        <dbReference type="Rhea" id="RHEA-COMP:14378"/>
        <dbReference type="ChEBI" id="CHEBI:15378"/>
        <dbReference type="ChEBI" id="CHEBI:15740"/>
        <dbReference type="ChEBI" id="CHEBI:16526"/>
        <dbReference type="ChEBI" id="CHEBI:133980"/>
        <dbReference type="ChEBI" id="CHEBI:139511"/>
        <dbReference type="EC" id="1.17.98.3"/>
    </reaction>
</comment>
<dbReference type="CDD" id="cd02753">
    <property type="entry name" value="MopB_Formate-Dh-H"/>
    <property type="match status" value="1"/>
</dbReference>
<dbReference type="RefSeq" id="WP_014406694.1">
    <property type="nucleotide sequence ID" value="NC_017034.1"/>
</dbReference>
<dbReference type="GO" id="GO:0016020">
    <property type="term" value="C:membrane"/>
    <property type="evidence" value="ECO:0007669"/>
    <property type="project" value="TreeGrafter"/>
</dbReference>
<evidence type="ECO:0000256" key="8">
    <source>
        <dbReference type="ARBA" id="ARBA00023004"/>
    </source>
</evidence>
<dbReference type="InterPro" id="IPR041924">
    <property type="entry name" value="Formate_Dh-H_N"/>
</dbReference>
<dbReference type="SUPFAM" id="SSF53706">
    <property type="entry name" value="Formate dehydrogenase/DMSO reductase, domains 1-3"/>
    <property type="match status" value="1"/>
</dbReference>
<dbReference type="GO" id="GO:0022904">
    <property type="term" value="P:respiratory electron transport chain"/>
    <property type="evidence" value="ECO:0007669"/>
    <property type="project" value="TreeGrafter"/>
</dbReference>
<dbReference type="GO" id="GO:0003954">
    <property type="term" value="F:NADH dehydrogenase activity"/>
    <property type="evidence" value="ECO:0007669"/>
    <property type="project" value="TreeGrafter"/>
</dbReference>
<keyword evidence="4" id="KW-0004">4Fe-4S</keyword>
<dbReference type="eggNOG" id="arCOG01492">
    <property type="taxonomic scope" value="Archaea"/>
</dbReference>
<feature type="domain" description="4Fe-4S Mo/W bis-MGD-type" evidence="12">
    <location>
        <begin position="3"/>
        <end position="59"/>
    </location>
</feature>
<evidence type="ECO:0000313" key="14">
    <source>
        <dbReference type="Proteomes" id="UP000005233"/>
    </source>
</evidence>
<dbReference type="HOGENOM" id="CLU_000422_4_0_2"/>
<keyword evidence="5" id="KW-0500">Molybdenum</keyword>
<comment type="cofactor">
    <cofactor evidence="2">
        <name>[4Fe-4S] cluster</name>
        <dbReference type="ChEBI" id="CHEBI:49883"/>
    </cofactor>
</comment>
<dbReference type="PIRSF" id="PIRSF000144">
    <property type="entry name" value="CbbBc"/>
    <property type="match status" value="1"/>
</dbReference>
<keyword evidence="7 13" id="KW-0560">Oxidoreductase</keyword>
<dbReference type="GO" id="GO:0008863">
    <property type="term" value="F:formate dehydrogenase (NAD+) activity"/>
    <property type="evidence" value="ECO:0007669"/>
    <property type="project" value="InterPro"/>
</dbReference>
<organism evidence="13 14">
    <name type="scientific">Methanocella conradii (strain DSM 24694 / JCM 17849 / CGMCC 1.5162 / HZ254)</name>
    <dbReference type="NCBI Taxonomy" id="1041930"/>
    <lineage>
        <taxon>Archaea</taxon>
        <taxon>Methanobacteriati</taxon>
        <taxon>Methanobacteriota</taxon>
        <taxon>Stenosarchaea group</taxon>
        <taxon>Methanomicrobia</taxon>
        <taxon>Methanocellales</taxon>
        <taxon>Methanocellaceae</taxon>
        <taxon>Methanocella</taxon>
    </lineage>
</organism>
<evidence type="ECO:0000256" key="7">
    <source>
        <dbReference type="ARBA" id="ARBA00023002"/>
    </source>
</evidence>
<dbReference type="Proteomes" id="UP000005233">
    <property type="component" value="Chromosome"/>
</dbReference>
<keyword evidence="14" id="KW-1185">Reference proteome</keyword>
<sequence>MDVKLVPTICPYCGCGCGLNLVVKDGKVVGVEPWKRHPVNEGKLCPKGNFAHEFIHRDDRLTTPLIKKNGKFEPATWDEALSLIASKFKEIKSKYGPDAMACFASARVTNEENYLMQKFARVALETANIDHCARLCHGTTVAGLAKSLGSGAMTNSIKDIEEAKTIFIIGSNTFEDHPLIARRVVRAKQAGATLIVADPRFNMTAKQADIYVQFRSGSDVALINAMMYVILSEGLEDKEFIKNRTKGFDALKEEVMKCPPEWAEPITGVPADTIRKIARLYATNKPSAIIYSMGVTQHSTGTDNVLSMSNLAMLTGNIGKRGSGVNPLRGQNNVQGACDMGALPNVVTGYQAVINPELRAKVCGVWGVKDIPGKVGLTIVEVMNAAEEGKVKSLYIMGENPMISDPDVNHVEHALKKLEFLVVQDIFMTETAALAHVVLPAASFAEKDGTFTNTERRVQLLRPAVKPPGQAKPDWEIICLLAQKMGVKGFDFKSQEEVFEEIRKVTPQYAGMTYERLRKPEALHWPCPDTSHPGTPILHMAKFSHPDGLGIFFGVPFKYQAERPDAEYPLILTTGRILFHYHTGSMTRRSPTLDNEVKTGFVEINTEDAKALGVKDGDKVKVKTRRGEIEIAARVTPNIMKGIIFIPFHFVECAANRLTIAALDPFAKMPEFKVCAAKVEPIPVEKKAPVAAKVPAGGH</sequence>
<dbReference type="InterPro" id="IPR006478">
    <property type="entry name" value="Formate_DH_asu"/>
</dbReference>
<accession>H8I845</accession>
<dbReference type="FunFam" id="3.40.228.10:FF:000002">
    <property type="entry name" value="Formate dehydrogenase subunit alpha"/>
    <property type="match status" value="1"/>
</dbReference>
<evidence type="ECO:0000256" key="10">
    <source>
        <dbReference type="ARBA" id="ARBA00047971"/>
    </source>
</evidence>
<evidence type="ECO:0000256" key="6">
    <source>
        <dbReference type="ARBA" id="ARBA00022723"/>
    </source>
</evidence>
<dbReference type="Pfam" id="PF04879">
    <property type="entry name" value="Molybdop_Fe4S4"/>
    <property type="match status" value="1"/>
</dbReference>
<dbReference type="PROSITE" id="PS51669">
    <property type="entry name" value="4FE4S_MOW_BIS_MGD"/>
    <property type="match status" value="1"/>
</dbReference>
<proteinExistence type="inferred from homology"/>
<keyword evidence="9" id="KW-0411">Iron-sulfur</keyword>
<dbReference type="PANTHER" id="PTHR43105">
    <property type="entry name" value="RESPIRATORY NITRATE REDUCTASE"/>
    <property type="match status" value="1"/>
</dbReference>
<name>H8I845_METCZ</name>
<evidence type="ECO:0000256" key="1">
    <source>
        <dbReference type="ARBA" id="ARBA00001942"/>
    </source>
</evidence>
<dbReference type="InterPro" id="IPR050123">
    <property type="entry name" value="Prok_molybdopt-oxidoreductase"/>
</dbReference>
<dbReference type="GO" id="GO:0015942">
    <property type="term" value="P:formate metabolic process"/>
    <property type="evidence" value="ECO:0007669"/>
    <property type="project" value="InterPro"/>
</dbReference>
<dbReference type="GO" id="GO:0051539">
    <property type="term" value="F:4 iron, 4 sulfur cluster binding"/>
    <property type="evidence" value="ECO:0007669"/>
    <property type="project" value="UniProtKB-KW"/>
</dbReference>
<dbReference type="AlphaFoldDB" id="H8I845"/>
<dbReference type="EMBL" id="CP003243">
    <property type="protein sequence ID" value="AFD00863.1"/>
    <property type="molecule type" value="Genomic_DNA"/>
</dbReference>
<dbReference type="GO" id="GO:0043546">
    <property type="term" value="F:molybdopterin cofactor binding"/>
    <property type="evidence" value="ECO:0007669"/>
    <property type="project" value="InterPro"/>
</dbReference>
<dbReference type="OrthoDB" id="23466at2157"/>
<dbReference type="KEGG" id="mez:Mtc_2125"/>
<dbReference type="Pfam" id="PF01568">
    <property type="entry name" value="Molydop_binding"/>
    <property type="match status" value="1"/>
</dbReference>
<reference evidence="13 14" key="1">
    <citation type="journal article" date="2012" name="J. Bacteriol.">
        <title>Complete genome sequence of a thermophilic methanogen, Methanocella conradii HZ254, isolated from Chinese rice field soil.</title>
        <authorList>
            <person name="Lu Z."/>
            <person name="Lu Y."/>
        </authorList>
    </citation>
    <scope>NUCLEOTIDE SEQUENCE [LARGE SCALE GENOMIC DNA]</scope>
    <source>
        <strain evidence="14">DSM 24694 / JCM 17849 / CGMCC 1.5162 / HZ254</strain>
    </source>
</reference>
<evidence type="ECO:0000256" key="2">
    <source>
        <dbReference type="ARBA" id="ARBA00001966"/>
    </source>
</evidence>
<dbReference type="Gene3D" id="3.40.50.740">
    <property type="match status" value="1"/>
</dbReference>
<dbReference type="Gene3D" id="2.20.25.90">
    <property type="entry name" value="ADC-like domains"/>
    <property type="match status" value="1"/>
</dbReference>
<dbReference type="GO" id="GO:0043794">
    <property type="term" value="F:formate dehydrogenase (coenzyme F420) activity"/>
    <property type="evidence" value="ECO:0007669"/>
    <property type="project" value="UniProtKB-EC"/>
</dbReference>
<dbReference type="SUPFAM" id="SSF50692">
    <property type="entry name" value="ADC-like"/>
    <property type="match status" value="1"/>
</dbReference>
<dbReference type="Pfam" id="PF00384">
    <property type="entry name" value="Molybdopterin"/>
    <property type="match status" value="1"/>
</dbReference>
<evidence type="ECO:0000259" key="12">
    <source>
        <dbReference type="PROSITE" id="PS51669"/>
    </source>
</evidence>
<dbReference type="CDD" id="cd02790">
    <property type="entry name" value="MopB_CT_Formate-Dh_H"/>
    <property type="match status" value="1"/>
</dbReference>
<dbReference type="InterPro" id="IPR006656">
    <property type="entry name" value="Mopterin_OxRdtase"/>
</dbReference>
<dbReference type="InterPro" id="IPR006963">
    <property type="entry name" value="Mopterin_OxRdtase_4Fe-4S_dom"/>
</dbReference>
<dbReference type="GeneID" id="11972282"/>
<keyword evidence="6" id="KW-0479">Metal-binding</keyword>
<protein>
    <recommendedName>
        <fullName evidence="11">formate dehydrogenase (coenzyme F420)</fullName>
        <ecNumber evidence="11">1.17.98.3</ecNumber>
    </recommendedName>
</protein>
<comment type="cofactor">
    <cofactor evidence="1">
        <name>Mo-bis(molybdopterin guanine dinucleotide)</name>
        <dbReference type="ChEBI" id="CHEBI:60539"/>
    </cofactor>
</comment>
<dbReference type="NCBIfam" id="TIGR01591">
    <property type="entry name" value="Fdh-alpha"/>
    <property type="match status" value="1"/>
</dbReference>
<dbReference type="GO" id="GO:0046872">
    <property type="term" value="F:metal ion binding"/>
    <property type="evidence" value="ECO:0007669"/>
    <property type="project" value="UniProtKB-KW"/>
</dbReference>
<keyword evidence="8" id="KW-0408">Iron</keyword>
<dbReference type="STRING" id="1041930.Mtc_2125"/>
<evidence type="ECO:0000256" key="4">
    <source>
        <dbReference type="ARBA" id="ARBA00022485"/>
    </source>
</evidence>
<gene>
    <name evidence="13" type="primary">fdhA</name>
    <name evidence="13" type="ordered locus">Mtc_2125</name>
</gene>
<dbReference type="FunFam" id="2.20.25.90:FF:000006">
    <property type="entry name" value="Formate dehydrogenase alpha subunit"/>
    <property type="match status" value="1"/>
</dbReference>
<evidence type="ECO:0000313" key="13">
    <source>
        <dbReference type="EMBL" id="AFD00863.1"/>
    </source>
</evidence>
<dbReference type="SMART" id="SM00926">
    <property type="entry name" value="Molybdop_Fe4S4"/>
    <property type="match status" value="1"/>
</dbReference>